<keyword evidence="9" id="KW-1185">Reference proteome</keyword>
<evidence type="ECO:0000256" key="5">
    <source>
        <dbReference type="ARBA" id="ARBA00022898"/>
    </source>
</evidence>
<evidence type="ECO:0000313" key="8">
    <source>
        <dbReference type="EMBL" id="XBS19902.1"/>
    </source>
</evidence>
<evidence type="ECO:0000259" key="7">
    <source>
        <dbReference type="Pfam" id="PF00155"/>
    </source>
</evidence>
<keyword evidence="4 6" id="KW-0808">Transferase</keyword>
<dbReference type="InterPro" id="IPR015421">
    <property type="entry name" value="PyrdxlP-dep_Trfase_major"/>
</dbReference>
<dbReference type="GO" id="GO:0006520">
    <property type="term" value="P:amino acid metabolic process"/>
    <property type="evidence" value="ECO:0007669"/>
    <property type="project" value="InterPro"/>
</dbReference>
<dbReference type="EC" id="2.6.1.-" evidence="6"/>
<keyword evidence="3 6" id="KW-0032">Aminotransferase</keyword>
<dbReference type="GO" id="GO:0008483">
    <property type="term" value="F:transaminase activity"/>
    <property type="evidence" value="ECO:0007669"/>
    <property type="project" value="UniProtKB-KW"/>
</dbReference>
<dbReference type="AlphaFoldDB" id="A0AAU7NSE7"/>
<dbReference type="InterPro" id="IPR004839">
    <property type="entry name" value="Aminotransferase_I/II_large"/>
</dbReference>
<organism evidence="8 9">
    <name type="scientific">Methylomarinum roseum</name>
    <dbReference type="NCBI Taxonomy" id="3067653"/>
    <lineage>
        <taxon>Bacteria</taxon>
        <taxon>Pseudomonadati</taxon>
        <taxon>Pseudomonadota</taxon>
        <taxon>Gammaproteobacteria</taxon>
        <taxon>Methylococcales</taxon>
        <taxon>Methylococcaceae</taxon>
        <taxon>Methylomarinum</taxon>
    </lineage>
</organism>
<dbReference type="PROSITE" id="PS00105">
    <property type="entry name" value="AA_TRANSFER_CLASS_1"/>
    <property type="match status" value="1"/>
</dbReference>
<gene>
    <name evidence="8" type="ORF">Q9L42_016305</name>
</gene>
<keyword evidence="5" id="KW-0663">Pyridoxal phosphate</keyword>
<dbReference type="InterPro" id="IPR015424">
    <property type="entry name" value="PyrdxlP-dep_Trfase"/>
</dbReference>
<proteinExistence type="inferred from homology"/>
<comment type="cofactor">
    <cofactor evidence="1 6">
        <name>pyridoxal 5'-phosphate</name>
        <dbReference type="ChEBI" id="CHEBI:597326"/>
    </cofactor>
</comment>
<dbReference type="GO" id="GO:0030170">
    <property type="term" value="F:pyridoxal phosphate binding"/>
    <property type="evidence" value="ECO:0007669"/>
    <property type="project" value="InterPro"/>
</dbReference>
<dbReference type="EMBL" id="CP157743">
    <property type="protein sequence ID" value="XBS19902.1"/>
    <property type="molecule type" value="Genomic_DNA"/>
</dbReference>
<evidence type="ECO:0000256" key="3">
    <source>
        <dbReference type="ARBA" id="ARBA00022576"/>
    </source>
</evidence>
<evidence type="ECO:0000256" key="4">
    <source>
        <dbReference type="ARBA" id="ARBA00022679"/>
    </source>
</evidence>
<reference evidence="8 9" key="1">
    <citation type="journal article" date="2024" name="Microbiology">
        <title>Methylomarinum rosea sp. nov., a novel halophilic methanotrophic bacterium from the hypersaline Lake Elton.</title>
        <authorList>
            <person name="Suleimanov R.Z."/>
            <person name="Oshkin I.Y."/>
            <person name="Danilova O.V."/>
            <person name="Suzina N.E."/>
            <person name="Dedysh S.N."/>
        </authorList>
    </citation>
    <scope>NUCLEOTIDE SEQUENCE [LARGE SCALE GENOMIC DNA]</scope>
    <source>
        <strain evidence="8 9">Ch1-1</strain>
    </source>
</reference>
<dbReference type="Pfam" id="PF00155">
    <property type="entry name" value="Aminotran_1_2"/>
    <property type="match status" value="1"/>
</dbReference>
<evidence type="ECO:0000256" key="6">
    <source>
        <dbReference type="RuleBase" id="RU000481"/>
    </source>
</evidence>
<evidence type="ECO:0000256" key="2">
    <source>
        <dbReference type="ARBA" id="ARBA00007441"/>
    </source>
</evidence>
<dbReference type="CDD" id="cd00609">
    <property type="entry name" value="AAT_like"/>
    <property type="match status" value="1"/>
</dbReference>
<dbReference type="PANTHER" id="PTHR46383:SF1">
    <property type="entry name" value="ASPARTATE AMINOTRANSFERASE"/>
    <property type="match status" value="1"/>
</dbReference>
<dbReference type="RefSeq" id="WP_305907363.1">
    <property type="nucleotide sequence ID" value="NZ_CP157743.1"/>
</dbReference>
<comment type="similarity">
    <text evidence="2 6">Belongs to the class-I pyridoxal-phosphate-dependent aminotransferase family.</text>
</comment>
<dbReference type="PANTHER" id="PTHR46383">
    <property type="entry name" value="ASPARTATE AMINOTRANSFERASE"/>
    <property type="match status" value="1"/>
</dbReference>
<dbReference type="FunFam" id="3.40.640.10:FF:000033">
    <property type="entry name" value="Aspartate aminotransferase"/>
    <property type="match status" value="1"/>
</dbReference>
<protein>
    <recommendedName>
        <fullName evidence="6">Aminotransferase</fullName>
        <ecNumber evidence="6">2.6.1.-</ecNumber>
    </recommendedName>
</protein>
<dbReference type="InterPro" id="IPR050596">
    <property type="entry name" value="AspAT/PAT-like"/>
</dbReference>
<evidence type="ECO:0000313" key="9">
    <source>
        <dbReference type="Proteomes" id="UP001225378"/>
    </source>
</evidence>
<dbReference type="KEGG" id="mech:Q9L42_016305"/>
<dbReference type="Gene3D" id="3.40.640.10">
    <property type="entry name" value="Type I PLP-dependent aspartate aminotransferase-like (Major domain)"/>
    <property type="match status" value="1"/>
</dbReference>
<dbReference type="Proteomes" id="UP001225378">
    <property type="component" value="Chromosome"/>
</dbReference>
<feature type="domain" description="Aminotransferase class I/classII large" evidence="7">
    <location>
        <begin position="33"/>
        <end position="389"/>
    </location>
</feature>
<dbReference type="SUPFAM" id="SSF53383">
    <property type="entry name" value="PLP-dependent transferases"/>
    <property type="match status" value="1"/>
</dbReference>
<sequence length="393" mass="42814">MSIQLSDRVKAVKPSPTLAITARAAEMRAAGNDIIGLGAGEPDFDTPEHIKAAAVQALKNGFTKYTAVDGIPSLKQAIINKFNKDNNFDYQLNQILVSCGGKQSFYNLAQALLNPGDEVIVPAPYWVSYPDMVLLADGVPVVVETNQAQNFKMSPEQLRAAITDKTRLMVINSPSNPTGSAYTLEELKALGEVLRDYPDILIATDDMYEHILWKKGSFVNILNANPDFYDRTMVLNGVSKAYSMTGWRIGYAAGPAELIGAMRKIQSQSTSNPTSISQVAAEEALNGDQGCIDTMLVEFKKRHDFVVEELNKLEGVDCLHTDGTFYVFPNVDGVIKRLDGIDSDLDFAEYLIEKAGVALVPGSAFGCPGHIRISIATSMENLSKALDRIKQAI</sequence>
<dbReference type="Gene3D" id="3.90.1150.10">
    <property type="entry name" value="Aspartate Aminotransferase, domain 1"/>
    <property type="match status" value="1"/>
</dbReference>
<dbReference type="InterPro" id="IPR015422">
    <property type="entry name" value="PyrdxlP-dep_Trfase_small"/>
</dbReference>
<evidence type="ECO:0000256" key="1">
    <source>
        <dbReference type="ARBA" id="ARBA00001933"/>
    </source>
</evidence>
<accession>A0AAU7NSE7</accession>
<name>A0AAU7NSE7_9GAMM</name>
<dbReference type="InterPro" id="IPR004838">
    <property type="entry name" value="NHTrfase_class1_PyrdxlP-BS"/>
</dbReference>